<dbReference type="AlphaFoldDB" id="A0AAV7ST11"/>
<keyword evidence="3" id="KW-1185">Reference proteome</keyword>
<dbReference type="Proteomes" id="UP001066276">
    <property type="component" value="Chromosome 4_2"/>
</dbReference>
<name>A0AAV7ST11_PLEWA</name>
<gene>
    <name evidence="2" type="ORF">NDU88_007694</name>
</gene>
<evidence type="ECO:0000313" key="3">
    <source>
        <dbReference type="Proteomes" id="UP001066276"/>
    </source>
</evidence>
<evidence type="ECO:0008006" key="4">
    <source>
        <dbReference type="Google" id="ProtNLM"/>
    </source>
</evidence>
<comment type="caution">
    <text evidence="2">The sequence shown here is derived from an EMBL/GenBank/DDBJ whole genome shotgun (WGS) entry which is preliminary data.</text>
</comment>
<organism evidence="2 3">
    <name type="scientific">Pleurodeles waltl</name>
    <name type="common">Iberian ribbed newt</name>
    <dbReference type="NCBI Taxonomy" id="8319"/>
    <lineage>
        <taxon>Eukaryota</taxon>
        <taxon>Metazoa</taxon>
        <taxon>Chordata</taxon>
        <taxon>Craniata</taxon>
        <taxon>Vertebrata</taxon>
        <taxon>Euteleostomi</taxon>
        <taxon>Amphibia</taxon>
        <taxon>Batrachia</taxon>
        <taxon>Caudata</taxon>
        <taxon>Salamandroidea</taxon>
        <taxon>Salamandridae</taxon>
        <taxon>Pleurodelinae</taxon>
        <taxon>Pleurodeles</taxon>
    </lineage>
</organism>
<protein>
    <recommendedName>
        <fullName evidence="4">Reverse transcriptase</fullName>
    </recommendedName>
</protein>
<feature type="non-terminal residue" evidence="2">
    <location>
        <position position="90"/>
    </location>
</feature>
<feature type="region of interest" description="Disordered" evidence="1">
    <location>
        <begin position="66"/>
        <end position="90"/>
    </location>
</feature>
<accession>A0AAV7ST11</accession>
<feature type="compositionally biased region" description="Gly residues" evidence="1">
    <location>
        <begin position="81"/>
        <end position="90"/>
    </location>
</feature>
<proteinExistence type="predicted"/>
<dbReference type="EMBL" id="JANPWB010000008">
    <property type="protein sequence ID" value="KAJ1167302.1"/>
    <property type="molecule type" value="Genomic_DNA"/>
</dbReference>
<reference evidence="2" key="1">
    <citation type="journal article" date="2022" name="bioRxiv">
        <title>Sequencing and chromosome-scale assembly of the giantPleurodeles waltlgenome.</title>
        <authorList>
            <person name="Brown T."/>
            <person name="Elewa A."/>
            <person name="Iarovenko S."/>
            <person name="Subramanian E."/>
            <person name="Araus A.J."/>
            <person name="Petzold A."/>
            <person name="Susuki M."/>
            <person name="Suzuki K.-i.T."/>
            <person name="Hayashi T."/>
            <person name="Toyoda A."/>
            <person name="Oliveira C."/>
            <person name="Osipova E."/>
            <person name="Leigh N.D."/>
            <person name="Simon A."/>
            <person name="Yun M.H."/>
        </authorList>
    </citation>
    <scope>NUCLEOTIDE SEQUENCE</scope>
    <source>
        <strain evidence="2">20211129_DDA</strain>
        <tissue evidence="2">Liver</tissue>
    </source>
</reference>
<feature type="non-terminal residue" evidence="2">
    <location>
        <position position="1"/>
    </location>
</feature>
<evidence type="ECO:0000313" key="2">
    <source>
        <dbReference type="EMBL" id="KAJ1167302.1"/>
    </source>
</evidence>
<sequence length="90" mass="9667">NCTRCGRPEGDFLHLAWECGRIYTFRKLVTLTLTKMHLGQAAENMLVRVLGGHTVPAGEVWAVSGSGRSSGEKSMELVQGHCGGPLGKTL</sequence>
<evidence type="ECO:0000256" key="1">
    <source>
        <dbReference type="SAM" id="MobiDB-lite"/>
    </source>
</evidence>